<evidence type="ECO:0000313" key="1">
    <source>
        <dbReference type="EMBL" id="KYQ57297.1"/>
    </source>
</evidence>
<protein>
    <submittedName>
        <fullName evidence="1">Uncharacterized protein</fullName>
    </submittedName>
</protein>
<sequence>IEAPRGLFYPMHATVIHLEPLRDEIAGWRTIRSRLFRFRKKSLQRGDGAGEAYLR</sequence>
<dbReference type="EMBL" id="KQ982351">
    <property type="protein sequence ID" value="KYQ57297.1"/>
    <property type="molecule type" value="Genomic_DNA"/>
</dbReference>
<proteinExistence type="predicted"/>
<keyword evidence="2" id="KW-1185">Reference proteome</keyword>
<reference evidence="1 2" key="1">
    <citation type="submission" date="2015-09" db="EMBL/GenBank/DDBJ databases">
        <title>Trachymyrmex zeteki WGS genome.</title>
        <authorList>
            <person name="Nygaard S."/>
            <person name="Hu H."/>
            <person name="Boomsma J."/>
            <person name="Zhang G."/>
        </authorList>
    </citation>
    <scope>NUCLEOTIDE SEQUENCE [LARGE SCALE GENOMIC DNA]</scope>
    <source>
        <strain evidence="1">Tzet28-1</strain>
        <tissue evidence="1">Whole body</tissue>
    </source>
</reference>
<feature type="non-terminal residue" evidence="1">
    <location>
        <position position="1"/>
    </location>
</feature>
<accession>A0A151XAA6</accession>
<name>A0A151XAA6_9HYME</name>
<organism evidence="1 2">
    <name type="scientific">Mycetomoellerius zeteki</name>
    <dbReference type="NCBI Taxonomy" id="64791"/>
    <lineage>
        <taxon>Eukaryota</taxon>
        <taxon>Metazoa</taxon>
        <taxon>Ecdysozoa</taxon>
        <taxon>Arthropoda</taxon>
        <taxon>Hexapoda</taxon>
        <taxon>Insecta</taxon>
        <taxon>Pterygota</taxon>
        <taxon>Neoptera</taxon>
        <taxon>Endopterygota</taxon>
        <taxon>Hymenoptera</taxon>
        <taxon>Apocrita</taxon>
        <taxon>Aculeata</taxon>
        <taxon>Formicoidea</taxon>
        <taxon>Formicidae</taxon>
        <taxon>Myrmicinae</taxon>
        <taxon>Mycetomoellerius</taxon>
    </lineage>
</organism>
<gene>
    <name evidence="1" type="ORF">ALC60_03819</name>
</gene>
<dbReference type="AlphaFoldDB" id="A0A151XAA6"/>
<dbReference type="Proteomes" id="UP000075809">
    <property type="component" value="Unassembled WGS sequence"/>
</dbReference>
<evidence type="ECO:0000313" key="2">
    <source>
        <dbReference type="Proteomes" id="UP000075809"/>
    </source>
</evidence>